<dbReference type="RefSeq" id="WP_043759325.1">
    <property type="nucleotide sequence ID" value="NZ_CP003811.1"/>
</dbReference>
<dbReference type="AlphaFoldDB" id="A0A089P0W1"/>
<dbReference type="PROSITE" id="PS51012">
    <property type="entry name" value="ABC_TM2"/>
    <property type="match status" value="1"/>
</dbReference>
<dbReference type="GO" id="GO:0140359">
    <property type="term" value="F:ABC-type transporter activity"/>
    <property type="evidence" value="ECO:0007669"/>
    <property type="project" value="InterPro"/>
</dbReference>
<dbReference type="HOGENOM" id="CLU_039483_8_1_5"/>
<keyword evidence="4" id="KW-1003">Cell membrane</keyword>
<evidence type="ECO:0000256" key="8">
    <source>
        <dbReference type="SAM" id="Phobius"/>
    </source>
</evidence>
<feature type="transmembrane region" description="Helical" evidence="8">
    <location>
        <begin position="314"/>
        <end position="336"/>
    </location>
</feature>
<dbReference type="EMBL" id="CP003811">
    <property type="protein sequence ID" value="AIQ92385.1"/>
    <property type="molecule type" value="Genomic_DNA"/>
</dbReference>
<feature type="transmembrane region" description="Helical" evidence="8">
    <location>
        <begin position="220"/>
        <end position="244"/>
    </location>
</feature>
<dbReference type="STRING" id="693986.MOC_4630"/>
<evidence type="ECO:0000256" key="2">
    <source>
        <dbReference type="ARBA" id="ARBA00007783"/>
    </source>
</evidence>
<evidence type="ECO:0000313" key="11">
    <source>
        <dbReference type="Proteomes" id="UP000029492"/>
    </source>
</evidence>
<organism evidence="10 11">
    <name type="scientific">Methylobacterium oryzae CBMB20</name>
    <dbReference type="NCBI Taxonomy" id="693986"/>
    <lineage>
        <taxon>Bacteria</taxon>
        <taxon>Pseudomonadati</taxon>
        <taxon>Pseudomonadota</taxon>
        <taxon>Alphaproteobacteria</taxon>
        <taxon>Hyphomicrobiales</taxon>
        <taxon>Methylobacteriaceae</taxon>
        <taxon>Methylobacterium</taxon>
    </lineage>
</organism>
<sequence length="373" mass="39740">MATLANIVWLGTKELRSFGRDYVLLGLVVYSFSLAILAQAQSSSQELHNAAIAIVDEDRSTLSRQITQAFLPPHFKPPVAIAERDIVPALNAGTYTFVLDIPPRFQADLLGLKPARLQLDIDATAMVQAGLGAAYAQQIVADEVARFVGRAGGPAPAPVALVARIAFNPNAETAWFTSVMGILNSVTMLAIILAGAAVVRERERGTLEHLLVMPVTPFEIAMAKVWSNGLVILVAVGLSLVLVVRGLLHVPIIGSIPLFLVGTAAYLFFATAIGLFLGTLARSMPQLGLIYLLVYLPLAMLSGSNTPLESMPPWLATLLQASPTVHFVAFAQAILYRGAGLDAVWTRIVVVSAIGAVFVVAAILRFRKTVALS</sequence>
<keyword evidence="3" id="KW-0813">Transport</keyword>
<protein>
    <submittedName>
        <fullName evidence="10">ABC-2 type transporter</fullName>
    </submittedName>
</protein>
<dbReference type="Pfam" id="PF12698">
    <property type="entry name" value="ABC2_membrane_3"/>
    <property type="match status" value="1"/>
</dbReference>
<feature type="transmembrane region" description="Helical" evidence="8">
    <location>
        <begin position="289"/>
        <end position="308"/>
    </location>
</feature>
<keyword evidence="6 8" id="KW-1133">Transmembrane helix</keyword>
<evidence type="ECO:0000256" key="6">
    <source>
        <dbReference type="ARBA" id="ARBA00022989"/>
    </source>
</evidence>
<keyword evidence="11" id="KW-1185">Reference proteome</keyword>
<feature type="domain" description="ABC transmembrane type-2" evidence="9">
    <location>
        <begin position="129"/>
        <end position="369"/>
    </location>
</feature>
<dbReference type="PANTHER" id="PTHR30294">
    <property type="entry name" value="MEMBRANE COMPONENT OF ABC TRANSPORTER YHHJ-RELATED"/>
    <property type="match status" value="1"/>
</dbReference>
<reference evidence="10 11" key="1">
    <citation type="journal article" date="2014" name="PLoS ONE">
        <title>Genome Information of Methylobacterium oryzae, a Plant-Probiotic Methylotroph in the Phyllosphere.</title>
        <authorList>
            <person name="Kwak M.J."/>
            <person name="Jeong H."/>
            <person name="Madhaiyan M."/>
            <person name="Lee Y."/>
            <person name="Sa T.M."/>
            <person name="Oh T.K."/>
            <person name="Kim J.F."/>
        </authorList>
    </citation>
    <scope>NUCLEOTIDE SEQUENCE [LARGE SCALE GENOMIC DNA]</scope>
    <source>
        <strain evidence="10 11">CBMB20</strain>
    </source>
</reference>
<dbReference type="InterPro" id="IPR047817">
    <property type="entry name" value="ABC2_TM_bact-type"/>
</dbReference>
<proteinExistence type="inferred from homology"/>
<dbReference type="InterPro" id="IPR051449">
    <property type="entry name" value="ABC-2_transporter_component"/>
</dbReference>
<evidence type="ECO:0000256" key="5">
    <source>
        <dbReference type="ARBA" id="ARBA00022692"/>
    </source>
</evidence>
<gene>
    <name evidence="10" type="ORF">MOC_4630</name>
</gene>
<evidence type="ECO:0000313" key="10">
    <source>
        <dbReference type="EMBL" id="AIQ92385.1"/>
    </source>
</evidence>
<feature type="transmembrane region" description="Helical" evidence="8">
    <location>
        <begin position="348"/>
        <end position="366"/>
    </location>
</feature>
<dbReference type="PANTHER" id="PTHR30294:SF47">
    <property type="entry name" value="INNER MEMBRANE TRANSPORT PERMEASE YHHJ"/>
    <property type="match status" value="1"/>
</dbReference>
<name>A0A089P0W1_9HYPH</name>
<dbReference type="eggNOG" id="COG0842">
    <property type="taxonomic scope" value="Bacteria"/>
</dbReference>
<keyword evidence="7 8" id="KW-0472">Membrane</keyword>
<evidence type="ECO:0000256" key="3">
    <source>
        <dbReference type="ARBA" id="ARBA00022448"/>
    </source>
</evidence>
<dbReference type="GO" id="GO:0005886">
    <property type="term" value="C:plasma membrane"/>
    <property type="evidence" value="ECO:0007669"/>
    <property type="project" value="UniProtKB-SubCell"/>
</dbReference>
<feature type="transmembrane region" description="Helical" evidence="8">
    <location>
        <begin position="174"/>
        <end position="199"/>
    </location>
</feature>
<comment type="similarity">
    <text evidence="2">Belongs to the ABC-2 integral membrane protein family.</text>
</comment>
<comment type="subcellular location">
    <subcellularLocation>
        <location evidence="1">Cell membrane</location>
        <topology evidence="1">Multi-pass membrane protein</topology>
    </subcellularLocation>
</comment>
<accession>A0A089P0W1</accession>
<evidence type="ECO:0000259" key="9">
    <source>
        <dbReference type="PROSITE" id="PS51012"/>
    </source>
</evidence>
<dbReference type="KEGG" id="mor:MOC_4630"/>
<dbReference type="Proteomes" id="UP000029492">
    <property type="component" value="Chromosome"/>
</dbReference>
<evidence type="ECO:0000256" key="4">
    <source>
        <dbReference type="ARBA" id="ARBA00022475"/>
    </source>
</evidence>
<evidence type="ECO:0000256" key="1">
    <source>
        <dbReference type="ARBA" id="ARBA00004651"/>
    </source>
</evidence>
<keyword evidence="5 8" id="KW-0812">Transmembrane</keyword>
<feature type="transmembrane region" description="Helical" evidence="8">
    <location>
        <begin position="256"/>
        <end position="277"/>
    </location>
</feature>
<dbReference type="Gene3D" id="3.40.1710.10">
    <property type="entry name" value="abc type-2 transporter like domain"/>
    <property type="match status" value="1"/>
</dbReference>
<evidence type="ECO:0000256" key="7">
    <source>
        <dbReference type="ARBA" id="ARBA00023136"/>
    </source>
</evidence>
<dbReference type="InterPro" id="IPR013525">
    <property type="entry name" value="ABC2_TM"/>
</dbReference>